<protein>
    <submittedName>
        <fullName evidence="7">Cytochrome D ubiquinol oxidase subunit I</fullName>
    </submittedName>
</protein>
<keyword evidence="5 6" id="KW-0456">Lyase</keyword>
<name>A0ABX2CQZ6_9BRAD</name>
<keyword evidence="3" id="KW-0210">Decarboxylase</keyword>
<dbReference type="PRINTS" id="PR00800">
    <property type="entry name" value="YHDCRBOXLASE"/>
</dbReference>
<dbReference type="InterPro" id="IPR002129">
    <property type="entry name" value="PyrdxlP-dep_de-COase"/>
</dbReference>
<dbReference type="InterPro" id="IPR021115">
    <property type="entry name" value="Pyridoxal-P_BS"/>
</dbReference>
<dbReference type="Pfam" id="PF00282">
    <property type="entry name" value="Pyridoxal_deC"/>
    <property type="match status" value="1"/>
</dbReference>
<evidence type="ECO:0000313" key="7">
    <source>
        <dbReference type="EMBL" id="NPU69757.1"/>
    </source>
</evidence>
<evidence type="ECO:0000256" key="2">
    <source>
        <dbReference type="ARBA" id="ARBA00009533"/>
    </source>
</evidence>
<gene>
    <name evidence="7" type="ORF">HL667_32535</name>
</gene>
<evidence type="ECO:0000256" key="6">
    <source>
        <dbReference type="RuleBase" id="RU000382"/>
    </source>
</evidence>
<proteinExistence type="inferred from homology"/>
<keyword evidence="8" id="KW-1185">Reference proteome</keyword>
<dbReference type="PROSITE" id="PS00392">
    <property type="entry name" value="DDC_GAD_HDC_YDC"/>
    <property type="match status" value="1"/>
</dbReference>
<comment type="similarity">
    <text evidence="2 6">Belongs to the group II decarboxylase family.</text>
</comment>
<dbReference type="InterPro" id="IPR015422">
    <property type="entry name" value="PyrdxlP-dep_Trfase_small"/>
</dbReference>
<sequence length="471" mass="50512">MLDDMFDYVAGIRDRPVWQPMSQPTRERFRSRLPHAPTDLAEVYRDFSELVVPHATGNVHPGFMGWVHGGGTVVGMLAEMLAAGLNANLGGRDHAPIEIERQVVDWTRQLFGFPRGASGIFVTGTSMANLMAVLVARRTALGASVRTAGLGETGRRLRAYTSKAAHGCIAKAMDICGFGSDALLGIAVDAAHRIDVAALRAAIAADRAAGLKPFLVVASAGTVDIGAIDDLTEVAELCRSEGLWFHVDGAFGALAMLSPELASMLAGIERADSIALDFHKWGQVPYDAGFLLVRDGAKHRDAFAAPAAYLRRETRGLAAGAQWPCDLGPDLSRGFRALKTWFTLRTFGTDALGAVIARSCALARHLEARVRAEPELELLAPVNLNIVCFRYRCEDADALNREIVADIHESGLAAPSTTVLDGRLAIRAAIVNHRTDVCDIEQLITAVLTFGRQRAAGLTPLIEIEAPPLAL</sequence>
<dbReference type="InterPro" id="IPR010977">
    <property type="entry name" value="Aromatic_deC"/>
</dbReference>
<dbReference type="SUPFAM" id="SSF53383">
    <property type="entry name" value="PLP-dependent transferases"/>
    <property type="match status" value="1"/>
</dbReference>
<evidence type="ECO:0000256" key="3">
    <source>
        <dbReference type="ARBA" id="ARBA00022793"/>
    </source>
</evidence>
<reference evidence="7" key="1">
    <citation type="submission" date="2020-05" db="EMBL/GenBank/DDBJ databases">
        <title>Nod-independent and nitrogen-fixing Bradyrhizobium aeschynomene sp. nov. isolated from nodules of Aeschynomene indica.</title>
        <authorList>
            <person name="Zhang Z."/>
        </authorList>
    </citation>
    <scope>NUCLEOTIDE SEQUENCE</scope>
    <source>
        <strain evidence="7">83012</strain>
    </source>
</reference>
<evidence type="ECO:0000256" key="4">
    <source>
        <dbReference type="ARBA" id="ARBA00022898"/>
    </source>
</evidence>
<dbReference type="Gene3D" id="3.40.640.10">
    <property type="entry name" value="Type I PLP-dependent aspartate aminotransferase-like (Major domain)"/>
    <property type="match status" value="1"/>
</dbReference>
<dbReference type="InterPro" id="IPR015424">
    <property type="entry name" value="PyrdxlP-dep_Trfase"/>
</dbReference>
<accession>A0ABX2CQZ6</accession>
<keyword evidence="4 6" id="KW-0663">Pyridoxal phosphate</keyword>
<dbReference type="Proteomes" id="UP000886476">
    <property type="component" value="Unassembled WGS sequence"/>
</dbReference>
<comment type="cofactor">
    <cofactor evidence="1 6">
        <name>pyridoxal 5'-phosphate</name>
        <dbReference type="ChEBI" id="CHEBI:597326"/>
    </cofactor>
</comment>
<evidence type="ECO:0000256" key="5">
    <source>
        <dbReference type="ARBA" id="ARBA00023239"/>
    </source>
</evidence>
<dbReference type="InterPro" id="IPR015421">
    <property type="entry name" value="PyrdxlP-dep_Trfase_major"/>
</dbReference>
<dbReference type="Gene3D" id="1.20.1340.10">
    <property type="entry name" value="dopa decarboxylase, N-terminal domain"/>
    <property type="match status" value="1"/>
</dbReference>
<dbReference type="Gene3D" id="3.90.1150.10">
    <property type="entry name" value="Aspartate Aminotransferase, domain 1"/>
    <property type="match status" value="1"/>
</dbReference>
<dbReference type="PANTHER" id="PTHR11999">
    <property type="entry name" value="GROUP II PYRIDOXAL-5-PHOSPHATE DECARBOXYLASE"/>
    <property type="match status" value="1"/>
</dbReference>
<evidence type="ECO:0000256" key="1">
    <source>
        <dbReference type="ARBA" id="ARBA00001933"/>
    </source>
</evidence>
<comment type="caution">
    <text evidence="7">The sequence shown here is derived from an EMBL/GenBank/DDBJ whole genome shotgun (WGS) entry which is preliminary data.</text>
</comment>
<dbReference type="EMBL" id="JABFDN010000022">
    <property type="protein sequence ID" value="NPU69757.1"/>
    <property type="molecule type" value="Genomic_DNA"/>
</dbReference>
<organism evidence="7 8">
    <name type="scientific">Bradyrhizobium aeschynomenes</name>
    <dbReference type="NCBI Taxonomy" id="2734909"/>
    <lineage>
        <taxon>Bacteria</taxon>
        <taxon>Pseudomonadati</taxon>
        <taxon>Pseudomonadota</taxon>
        <taxon>Alphaproteobacteria</taxon>
        <taxon>Hyphomicrobiales</taxon>
        <taxon>Nitrobacteraceae</taxon>
        <taxon>Bradyrhizobium</taxon>
    </lineage>
</organism>
<evidence type="ECO:0000313" key="8">
    <source>
        <dbReference type="Proteomes" id="UP000886476"/>
    </source>
</evidence>
<dbReference type="PANTHER" id="PTHR11999:SF70">
    <property type="entry name" value="MIP05841P"/>
    <property type="match status" value="1"/>
</dbReference>